<evidence type="ECO:0008006" key="4">
    <source>
        <dbReference type="Google" id="ProtNLM"/>
    </source>
</evidence>
<keyword evidence="1" id="KW-0812">Transmembrane</keyword>
<feature type="transmembrane region" description="Helical" evidence="1">
    <location>
        <begin position="9"/>
        <end position="28"/>
    </location>
</feature>
<organism evidence="2 3">
    <name type="scientific">Flagellimonas lutaonensis</name>
    <dbReference type="NCBI Taxonomy" id="516051"/>
    <lineage>
        <taxon>Bacteria</taxon>
        <taxon>Pseudomonadati</taxon>
        <taxon>Bacteroidota</taxon>
        <taxon>Flavobacteriia</taxon>
        <taxon>Flavobacteriales</taxon>
        <taxon>Flavobacteriaceae</taxon>
        <taxon>Flagellimonas</taxon>
    </lineage>
</organism>
<feature type="transmembrane region" description="Helical" evidence="1">
    <location>
        <begin position="285"/>
        <end position="305"/>
    </location>
</feature>
<feature type="transmembrane region" description="Helical" evidence="1">
    <location>
        <begin position="351"/>
        <end position="371"/>
    </location>
</feature>
<feature type="transmembrane region" description="Helical" evidence="1">
    <location>
        <begin position="88"/>
        <end position="108"/>
    </location>
</feature>
<protein>
    <recommendedName>
        <fullName evidence="4">Glycosyltransferase RgtA/B/C/D-like domain-containing protein</fullName>
    </recommendedName>
</protein>
<accession>A0A0D5YWC0</accession>
<feature type="transmembrane region" description="Helical" evidence="1">
    <location>
        <begin position="209"/>
        <end position="226"/>
    </location>
</feature>
<feature type="transmembrane region" description="Helical" evidence="1">
    <location>
        <begin position="377"/>
        <end position="398"/>
    </location>
</feature>
<reference evidence="2 3" key="1">
    <citation type="submission" date="2015-03" db="EMBL/GenBank/DDBJ databases">
        <title>Complete genome sequence of Muricauda lutaonensis CC-HSB-11T, isolated from a coastal hot spring.</title>
        <authorList>
            <person name="Kim K.M."/>
        </authorList>
    </citation>
    <scope>NUCLEOTIDE SEQUENCE [LARGE SCALE GENOMIC DNA]</scope>
    <source>
        <strain evidence="2 3">CC-HSB-11</strain>
    </source>
</reference>
<evidence type="ECO:0000256" key="1">
    <source>
        <dbReference type="SAM" id="Phobius"/>
    </source>
</evidence>
<feature type="transmembrane region" description="Helical" evidence="1">
    <location>
        <begin position="164"/>
        <end position="189"/>
    </location>
</feature>
<name>A0A0D5YWC0_9FLAO</name>
<dbReference type="AlphaFoldDB" id="A0A0D5YWC0"/>
<feature type="transmembrane region" description="Helical" evidence="1">
    <location>
        <begin position="254"/>
        <end position="273"/>
    </location>
</feature>
<dbReference type="EMBL" id="CP011071">
    <property type="protein sequence ID" value="AKA36592.1"/>
    <property type="molecule type" value="Genomic_DNA"/>
</dbReference>
<feature type="transmembrane region" description="Helical" evidence="1">
    <location>
        <begin position="120"/>
        <end position="141"/>
    </location>
</feature>
<feature type="transmembrane region" description="Helical" evidence="1">
    <location>
        <begin position="311"/>
        <end position="330"/>
    </location>
</feature>
<dbReference type="OrthoDB" id="851167at2"/>
<keyword evidence="3" id="KW-1185">Reference proteome</keyword>
<proteinExistence type="predicted"/>
<dbReference type="Proteomes" id="UP000032726">
    <property type="component" value="Chromosome"/>
</dbReference>
<dbReference type="STRING" id="516051.VC82_3049"/>
<sequence length="414" mass="47306">MGNINKNKAFFNFGLPVVLALFAVGALYKMHMLPFLDSMLNENNSRLSKVFLLSQVNYHHEFFPFSRRPLTTFLINAFADFFGAEKGTAFVCVNFSLLFVAGILLYLLSSHLGQNVKKSLINMTVFYGSFSVCFAFFPPIFSYDEPLQYSLVFAGMLFFFKKGWWQYVVLFTLAAISKESTVLLVFGLLPLAKHSSPKQQLSLKNVFRIVLPVVLFGIYLTLFSWYTNAWNALGTEISQRTSCLAQNFGTPKKILETVFSFFLALSPFLYLVLAKYKTHSKSPFLKGFMLVLALNSVIVMVAALARESRLFALPLLLLWPVLSKLFYPDIKMLFNKKNWRFVFENPSRRMIYFGLTILNIALCYAYHQLGFGIDNLFAAYLLVALQIMLSHFCMLQFLPPRYVTEASPKTLAQK</sequence>
<evidence type="ECO:0000313" key="2">
    <source>
        <dbReference type="EMBL" id="AKA36592.1"/>
    </source>
</evidence>
<keyword evidence="1" id="KW-0472">Membrane</keyword>
<gene>
    <name evidence="2" type="ORF">VC82_3049</name>
</gene>
<dbReference type="RefSeq" id="WP_045803107.1">
    <property type="nucleotide sequence ID" value="NZ_CP011071.1"/>
</dbReference>
<evidence type="ECO:0000313" key="3">
    <source>
        <dbReference type="Proteomes" id="UP000032726"/>
    </source>
</evidence>
<dbReference type="KEGG" id="mlt:VC82_3049"/>
<dbReference type="HOGENOM" id="CLU_723315_0_0_10"/>
<keyword evidence="1" id="KW-1133">Transmembrane helix</keyword>